<dbReference type="GO" id="GO:0002143">
    <property type="term" value="P:tRNA wobble position uridine thiolation"/>
    <property type="evidence" value="ECO:0007669"/>
    <property type="project" value="TreeGrafter"/>
</dbReference>
<dbReference type="KEGG" id="tau:Tola_2780"/>
<evidence type="ECO:0000313" key="6">
    <source>
        <dbReference type="Proteomes" id="UP000009073"/>
    </source>
</evidence>
<dbReference type="RefSeq" id="WP_015879822.1">
    <property type="nucleotide sequence ID" value="NC_012691.1"/>
</dbReference>
<dbReference type="InterPro" id="IPR003787">
    <property type="entry name" value="Sulphur_relay_DsrE/F-like"/>
</dbReference>
<evidence type="ECO:0000256" key="1">
    <source>
        <dbReference type="ARBA" id="ARBA00004496"/>
    </source>
</evidence>
<evidence type="ECO:0000256" key="3">
    <source>
        <dbReference type="ARBA" id="ARBA00022490"/>
    </source>
</evidence>
<evidence type="ECO:0000256" key="2">
    <source>
        <dbReference type="ARBA" id="ARBA00007067"/>
    </source>
</evidence>
<keyword evidence="6" id="KW-1185">Reference proteome</keyword>
<evidence type="ECO:0000256" key="4">
    <source>
        <dbReference type="ARBA" id="ARBA00022679"/>
    </source>
</evidence>
<dbReference type="GO" id="GO:0016783">
    <property type="term" value="F:sulfurtransferase activity"/>
    <property type="evidence" value="ECO:0007669"/>
    <property type="project" value="InterPro"/>
</dbReference>
<accession>C4LBU9</accession>
<dbReference type="Pfam" id="PF02635">
    <property type="entry name" value="DsrE"/>
    <property type="match status" value="1"/>
</dbReference>
<comment type="subcellular location">
    <subcellularLocation>
        <location evidence="1">Cytoplasm</location>
    </subcellularLocation>
</comment>
<sequence length="130" mass="14009">MPVNFALLVTGSVYGSQQSGSAYLFAQALLAKGHAISGVFFYQDGVTNANYLTAPASDEYDLHALWCELADKHYVTLHTCIAAAQRRGILDAVTAKEAGKDTFNVHAPFLLSGLGQLAEMLLTADRVVRF</sequence>
<dbReference type="GO" id="GO:0097163">
    <property type="term" value="F:sulfur carrier activity"/>
    <property type="evidence" value="ECO:0007669"/>
    <property type="project" value="TreeGrafter"/>
</dbReference>
<dbReference type="NCBIfam" id="NF001237">
    <property type="entry name" value="PRK00207.1"/>
    <property type="match status" value="1"/>
</dbReference>
<name>C4LBU9_TOLAT</name>
<dbReference type="PANTHER" id="PTHR34874:SF3">
    <property type="entry name" value="SULFURTRANSFERASE TUSD"/>
    <property type="match status" value="1"/>
</dbReference>
<protein>
    <submittedName>
        <fullName evidence="5">Sulfur relay protein TusD/DsrE</fullName>
    </submittedName>
</protein>
<dbReference type="NCBIfam" id="TIGR03012">
    <property type="entry name" value="sulf_tusD_dsrE"/>
    <property type="match status" value="1"/>
</dbReference>
<dbReference type="InterPro" id="IPR027396">
    <property type="entry name" value="DsrEFH-like"/>
</dbReference>
<reference evidence="5" key="1">
    <citation type="journal article" date="2011" name="Stand. Genomic Sci.">
        <title>Complete genome sequence of Tolumonas auensis type strain (TA 4).</title>
        <authorList>
            <person name="Chertkov O."/>
            <person name="Copeland A."/>
            <person name="Lucas S."/>
            <person name="Lapidus A."/>
            <person name="Berry K.W."/>
            <person name="Detter J.C."/>
            <person name="Del Rio T.G."/>
            <person name="Hammon N."/>
            <person name="Dalin E."/>
            <person name="Tice H."/>
            <person name="Pitluck S."/>
            <person name="Richardson P."/>
            <person name="Bruce D."/>
            <person name="Goodwin L."/>
            <person name="Han C."/>
            <person name="Tapia R."/>
            <person name="Saunders E."/>
            <person name="Schmutz J."/>
            <person name="Brettin T."/>
            <person name="Larimer F."/>
            <person name="Land M."/>
            <person name="Hauser L."/>
            <person name="Spring S."/>
            <person name="Rohde M."/>
            <person name="Kyrpides N.C."/>
            <person name="Ivanova N."/>
            <person name="Goker M."/>
            <person name="Beller H.R."/>
            <person name="Klenk H.P."/>
            <person name="Woyke T."/>
        </authorList>
    </citation>
    <scope>NUCLEOTIDE SEQUENCE [LARGE SCALE GENOMIC DNA]</scope>
    <source>
        <strain evidence="5">DSM 9187</strain>
    </source>
</reference>
<dbReference type="PANTHER" id="PTHR34874">
    <property type="entry name" value="PROTEIN YCHN"/>
    <property type="match status" value="1"/>
</dbReference>
<comment type="similarity">
    <text evidence="2">Belongs to the DsrE/TusD family.</text>
</comment>
<dbReference type="GO" id="GO:1990228">
    <property type="term" value="C:sulfurtransferase complex"/>
    <property type="evidence" value="ECO:0007669"/>
    <property type="project" value="TreeGrafter"/>
</dbReference>
<dbReference type="SUPFAM" id="SSF75169">
    <property type="entry name" value="DsrEFH-like"/>
    <property type="match status" value="1"/>
</dbReference>
<dbReference type="Gene3D" id="3.40.1260.10">
    <property type="entry name" value="DsrEFH-like"/>
    <property type="match status" value="1"/>
</dbReference>
<keyword evidence="4" id="KW-0808">Transferase</keyword>
<proteinExistence type="inferred from homology"/>
<dbReference type="STRING" id="595494.Tola_2780"/>
<evidence type="ECO:0000313" key="5">
    <source>
        <dbReference type="EMBL" id="ACQ94373.1"/>
    </source>
</evidence>
<dbReference type="InterPro" id="IPR017463">
    <property type="entry name" value="Sulphur_relay_TusD/DsrE"/>
</dbReference>
<dbReference type="HOGENOM" id="CLU_132095_0_0_6"/>
<dbReference type="FunFam" id="3.40.1260.10:FF:000001">
    <property type="entry name" value="Sulfurtransferase TusD"/>
    <property type="match status" value="1"/>
</dbReference>
<dbReference type="EMBL" id="CP001616">
    <property type="protein sequence ID" value="ACQ94373.1"/>
    <property type="molecule type" value="Genomic_DNA"/>
</dbReference>
<dbReference type="Proteomes" id="UP000009073">
    <property type="component" value="Chromosome"/>
</dbReference>
<dbReference type="eggNOG" id="COG1553">
    <property type="taxonomic scope" value="Bacteria"/>
</dbReference>
<keyword evidence="3" id="KW-0963">Cytoplasm</keyword>
<dbReference type="OrthoDB" id="9787483at2"/>
<dbReference type="AlphaFoldDB" id="C4LBU9"/>
<gene>
    <name evidence="5" type="ordered locus">Tola_2780</name>
</gene>
<organism evidence="5 6">
    <name type="scientific">Tolumonas auensis (strain DSM 9187 / NBRC 110442 / TA 4)</name>
    <dbReference type="NCBI Taxonomy" id="595494"/>
    <lineage>
        <taxon>Bacteria</taxon>
        <taxon>Pseudomonadati</taxon>
        <taxon>Pseudomonadota</taxon>
        <taxon>Gammaproteobacteria</taxon>
        <taxon>Aeromonadales</taxon>
        <taxon>Aeromonadaceae</taxon>
        <taxon>Tolumonas</taxon>
    </lineage>
</organism>